<comment type="caution">
    <text evidence="1">The sequence shown here is derived from an EMBL/GenBank/DDBJ whole genome shotgun (WGS) entry which is preliminary data.</text>
</comment>
<sequence length="38" mass="4303">MAIETSKTRVTLTKENCSIKGVWVERFAVKIDHHTGSE</sequence>
<proteinExistence type="predicted"/>
<dbReference type="EMBL" id="BASE01000028">
    <property type="protein sequence ID" value="GAM13191.1"/>
    <property type="molecule type" value="Genomic_DNA"/>
</dbReference>
<reference evidence="1 2" key="1">
    <citation type="submission" date="2013-06" db="EMBL/GenBank/DDBJ databases">
        <title>Whole genome shotgun sequence of Bacillus selenatarsenatis SF-1.</title>
        <authorList>
            <person name="Kuroda M."/>
            <person name="Sei K."/>
            <person name="Yamashita M."/>
            <person name="Ike M."/>
        </authorList>
    </citation>
    <scope>NUCLEOTIDE SEQUENCE [LARGE SCALE GENOMIC DNA]</scope>
    <source>
        <strain evidence="1 2">SF-1</strain>
    </source>
</reference>
<gene>
    <name evidence="1" type="ORF">SAMD00020551_1329</name>
</gene>
<dbReference type="Proteomes" id="UP000031014">
    <property type="component" value="Unassembled WGS sequence"/>
</dbReference>
<dbReference type="AlphaFoldDB" id="A0A0A8X4W8"/>
<protein>
    <submittedName>
        <fullName evidence="1">Uncharacterized protein</fullName>
    </submittedName>
</protein>
<organism evidence="1 2">
    <name type="scientific">Mesobacillus selenatarsenatis (strain DSM 18680 / JCM 14380 / FERM P-15431 / SF-1)</name>
    <dbReference type="NCBI Taxonomy" id="1321606"/>
    <lineage>
        <taxon>Bacteria</taxon>
        <taxon>Bacillati</taxon>
        <taxon>Bacillota</taxon>
        <taxon>Bacilli</taxon>
        <taxon>Bacillales</taxon>
        <taxon>Bacillaceae</taxon>
        <taxon>Mesobacillus</taxon>
    </lineage>
</organism>
<evidence type="ECO:0000313" key="2">
    <source>
        <dbReference type="Proteomes" id="UP000031014"/>
    </source>
</evidence>
<name>A0A0A8X4W8_MESS1</name>
<accession>A0A0A8X4W8</accession>
<evidence type="ECO:0000313" key="1">
    <source>
        <dbReference type="EMBL" id="GAM13191.1"/>
    </source>
</evidence>
<keyword evidence="2" id="KW-1185">Reference proteome</keyword>